<dbReference type="KEGG" id="chya:V22_27080"/>
<gene>
    <name evidence="2" type="ORF">V22_27080</name>
</gene>
<reference evidence="2 3" key="1">
    <citation type="submission" date="2019-02" db="EMBL/GenBank/DDBJ databases">
        <title>Deep-cultivation of Planctomycetes and their phenomic and genomic characterization uncovers novel biology.</title>
        <authorList>
            <person name="Wiegand S."/>
            <person name="Jogler M."/>
            <person name="Boedeker C."/>
            <person name="Pinto D."/>
            <person name="Vollmers J."/>
            <person name="Rivas-Marin E."/>
            <person name="Kohn T."/>
            <person name="Peeters S.H."/>
            <person name="Heuer A."/>
            <person name="Rast P."/>
            <person name="Oberbeckmann S."/>
            <person name="Bunk B."/>
            <person name="Jeske O."/>
            <person name="Meyerdierks A."/>
            <person name="Storesund J.E."/>
            <person name="Kallscheuer N."/>
            <person name="Luecker S."/>
            <person name="Lage O.M."/>
            <person name="Pohl T."/>
            <person name="Merkel B.J."/>
            <person name="Hornburger P."/>
            <person name="Mueller R.-W."/>
            <person name="Bruemmer F."/>
            <person name="Labrenz M."/>
            <person name="Spormann A.M."/>
            <person name="Op den Camp H."/>
            <person name="Overmann J."/>
            <person name="Amann R."/>
            <person name="Jetten M.S.M."/>
            <person name="Mascher T."/>
            <person name="Medema M.H."/>
            <person name="Devos D.P."/>
            <person name="Kaster A.-K."/>
            <person name="Ovreas L."/>
            <person name="Rohde M."/>
            <person name="Galperin M.Y."/>
            <person name="Jogler C."/>
        </authorList>
    </citation>
    <scope>NUCLEOTIDE SEQUENCE [LARGE SCALE GENOMIC DNA]</scope>
    <source>
        <strain evidence="2 3">V22</strain>
    </source>
</reference>
<organism evidence="2 3">
    <name type="scientific">Calycomorphotria hydatis</name>
    <dbReference type="NCBI Taxonomy" id="2528027"/>
    <lineage>
        <taxon>Bacteria</taxon>
        <taxon>Pseudomonadati</taxon>
        <taxon>Planctomycetota</taxon>
        <taxon>Planctomycetia</taxon>
        <taxon>Planctomycetales</taxon>
        <taxon>Planctomycetaceae</taxon>
        <taxon>Calycomorphotria</taxon>
    </lineage>
</organism>
<dbReference type="OrthoDB" id="274140at2"/>
<name>A0A517TAQ8_9PLAN</name>
<dbReference type="PANTHER" id="PTHR34107:SF4">
    <property type="entry name" value="SLL1222 PROTEIN"/>
    <property type="match status" value="1"/>
</dbReference>
<dbReference type="Gene3D" id="3.90.1570.10">
    <property type="entry name" value="tt1808, chain A"/>
    <property type="match status" value="1"/>
</dbReference>
<dbReference type="InterPro" id="IPR012296">
    <property type="entry name" value="Nuclease_put_TT1808"/>
</dbReference>
<dbReference type="Pfam" id="PF05685">
    <property type="entry name" value="Uma2"/>
    <property type="match status" value="1"/>
</dbReference>
<dbReference type="InterPro" id="IPR011335">
    <property type="entry name" value="Restrct_endonuc-II-like"/>
</dbReference>
<dbReference type="AlphaFoldDB" id="A0A517TAQ8"/>
<protein>
    <recommendedName>
        <fullName evidence="1">Putative restriction endonuclease domain-containing protein</fullName>
    </recommendedName>
</protein>
<sequence>MATVYVANPDVAEDIIAERKRQGLDRWDEVWDGEYVVMVEPTNEHQKLVLRLAKVLDSLSENAEVFPGCNVSDLSEGWKSNVRCPDVAVFSQNNPAIDHGTHWQGGPDLAIEIVSPGDRSREKIDFYSTVNTRELLIVDREPWQLELFQLKDGRLTTAGVCTTNEAEEPLASEVLPIAWQLTAGEKRPVIVVTHTETGQTWTV</sequence>
<evidence type="ECO:0000259" key="1">
    <source>
        <dbReference type="Pfam" id="PF05685"/>
    </source>
</evidence>
<dbReference type="RefSeq" id="WP_145263471.1">
    <property type="nucleotide sequence ID" value="NZ_CP036316.1"/>
</dbReference>
<proteinExistence type="predicted"/>
<feature type="domain" description="Putative restriction endonuclease" evidence="1">
    <location>
        <begin position="29"/>
        <end position="183"/>
    </location>
</feature>
<dbReference type="Proteomes" id="UP000319976">
    <property type="component" value="Chromosome"/>
</dbReference>
<keyword evidence="3" id="KW-1185">Reference proteome</keyword>
<dbReference type="InterPro" id="IPR008538">
    <property type="entry name" value="Uma2"/>
</dbReference>
<dbReference type="PANTHER" id="PTHR34107">
    <property type="entry name" value="SLL0198 PROTEIN-RELATED"/>
    <property type="match status" value="1"/>
</dbReference>
<accession>A0A517TAQ8</accession>
<dbReference type="SUPFAM" id="SSF52980">
    <property type="entry name" value="Restriction endonuclease-like"/>
    <property type="match status" value="1"/>
</dbReference>
<dbReference type="EMBL" id="CP036316">
    <property type="protein sequence ID" value="QDT65455.1"/>
    <property type="molecule type" value="Genomic_DNA"/>
</dbReference>
<evidence type="ECO:0000313" key="2">
    <source>
        <dbReference type="EMBL" id="QDT65455.1"/>
    </source>
</evidence>
<dbReference type="CDD" id="cd06260">
    <property type="entry name" value="DUF820-like"/>
    <property type="match status" value="1"/>
</dbReference>
<evidence type="ECO:0000313" key="3">
    <source>
        <dbReference type="Proteomes" id="UP000319976"/>
    </source>
</evidence>